<evidence type="ECO:0000313" key="14">
    <source>
        <dbReference type="EMBL" id="GLO68299.1"/>
    </source>
</evidence>
<feature type="domain" description="DNA polymerase III beta sliding clamp C-terminal" evidence="13">
    <location>
        <begin position="253"/>
        <end position="373"/>
    </location>
</feature>
<evidence type="ECO:0000259" key="13">
    <source>
        <dbReference type="Pfam" id="PF02768"/>
    </source>
</evidence>
<evidence type="ECO:0000256" key="7">
    <source>
        <dbReference type="ARBA" id="ARBA00022705"/>
    </source>
</evidence>
<dbReference type="InterPro" id="IPR022634">
    <property type="entry name" value="DNA_polIII_beta_N"/>
</dbReference>
<feature type="domain" description="DNA polymerase III beta sliding clamp central" evidence="12">
    <location>
        <begin position="137"/>
        <end position="250"/>
    </location>
</feature>
<name>A0ABQ5TRC6_9BACI</name>
<keyword evidence="8 10" id="KW-0239">DNA-directed DNA polymerase</keyword>
<dbReference type="Gene3D" id="3.10.150.10">
    <property type="entry name" value="DNA Polymerase III, subunit A, domain 2"/>
    <property type="match status" value="1"/>
</dbReference>
<sequence>MKFEIKKEVLVTSMNKVVGVASLSKFIPILNGIYISVADDGITLIGSNGDISIKTLIPKVLNDETIINDIEVGSIVVQAKIFNDIIKKLPSKSVSISVDAENHIFVKSGKSKFNLNGLDSTEYPKLPNVSDETSFDIPSNELKDVIKETVISVANTETRPILNGVNIQSANNSLKFIATDSHRLSQRIIQVSEVSELESITVPGRSLLELNKILDGTNTPVKVCFGNNQVLFIANETYLYSRILEGNFPDVSRLIPDSSTTKIRASKKEILDTIERASLLSKEKGVIKFSVNGGLMAEISSNTAEIGNLKEELVMLDFEGDDIILSFSAAYAMDGLKAISQDEVLLNFNGNSRPFVITPTEDESNLQLILPIRTI</sequence>
<keyword evidence="5 10" id="KW-0808">Transferase</keyword>
<dbReference type="PANTHER" id="PTHR30478">
    <property type="entry name" value="DNA POLYMERASE III SUBUNIT BETA"/>
    <property type="match status" value="1"/>
</dbReference>
<evidence type="ECO:0000256" key="10">
    <source>
        <dbReference type="PIRNR" id="PIRNR000804"/>
    </source>
</evidence>
<dbReference type="EMBL" id="BSKO01000002">
    <property type="protein sequence ID" value="GLO68299.1"/>
    <property type="molecule type" value="Genomic_DNA"/>
</dbReference>
<evidence type="ECO:0000256" key="5">
    <source>
        <dbReference type="ARBA" id="ARBA00022679"/>
    </source>
</evidence>
<keyword evidence="9" id="KW-0238">DNA-binding</keyword>
<evidence type="ECO:0000256" key="3">
    <source>
        <dbReference type="ARBA" id="ARBA00021035"/>
    </source>
</evidence>
<evidence type="ECO:0000256" key="1">
    <source>
        <dbReference type="ARBA" id="ARBA00004496"/>
    </source>
</evidence>
<reference evidence="14 15" key="1">
    <citation type="submission" date="2023-02" db="EMBL/GenBank/DDBJ databases">
        <title>Oceanobacillus kimchii IFOP_LL358 isolated form Alexandrium catenella lab strain.</title>
        <authorList>
            <person name="Gajardo G."/>
            <person name="Ueki S."/>
            <person name="Maruyama F."/>
        </authorList>
    </citation>
    <scope>NUCLEOTIDE SEQUENCE [LARGE SCALE GENOMIC DNA]</scope>
    <source>
        <strain evidence="14 15">IFOP_LL358</strain>
    </source>
</reference>
<comment type="caution">
    <text evidence="14">The sequence shown here is derived from an EMBL/GenBank/DDBJ whole genome shotgun (WGS) entry which is preliminary data.</text>
</comment>
<keyword evidence="15" id="KW-1185">Reference proteome</keyword>
<feature type="domain" description="DNA polymerase III beta sliding clamp N-terminal" evidence="11">
    <location>
        <begin position="1"/>
        <end position="127"/>
    </location>
</feature>
<dbReference type="Pfam" id="PF02767">
    <property type="entry name" value="DNA_pol3_beta_2"/>
    <property type="match status" value="1"/>
</dbReference>
<evidence type="ECO:0000256" key="8">
    <source>
        <dbReference type="ARBA" id="ARBA00022932"/>
    </source>
</evidence>
<dbReference type="InterPro" id="IPR022635">
    <property type="entry name" value="DNA_polIII_beta_C"/>
</dbReference>
<dbReference type="SUPFAM" id="SSF55979">
    <property type="entry name" value="DNA clamp"/>
    <property type="match status" value="3"/>
</dbReference>
<protein>
    <recommendedName>
        <fullName evidence="3 10">Beta sliding clamp</fullName>
    </recommendedName>
</protein>
<dbReference type="SMART" id="SM00480">
    <property type="entry name" value="POL3Bc"/>
    <property type="match status" value="1"/>
</dbReference>
<dbReference type="RefSeq" id="WP_317958545.1">
    <property type="nucleotide sequence ID" value="NZ_BSKO01000002.1"/>
</dbReference>
<comment type="subunit">
    <text evidence="10">Forms a ring-shaped head-to-tail homodimer around DNA.</text>
</comment>
<keyword evidence="6 10" id="KW-0548">Nucleotidyltransferase</keyword>
<proteinExistence type="inferred from homology"/>
<keyword evidence="4 10" id="KW-0963">Cytoplasm</keyword>
<dbReference type="PANTHER" id="PTHR30478:SF0">
    <property type="entry name" value="BETA SLIDING CLAMP"/>
    <property type="match status" value="1"/>
</dbReference>
<dbReference type="PIRSF" id="PIRSF000804">
    <property type="entry name" value="DNA_pol_III_b"/>
    <property type="match status" value="1"/>
</dbReference>
<evidence type="ECO:0000259" key="11">
    <source>
        <dbReference type="Pfam" id="PF00712"/>
    </source>
</evidence>
<evidence type="ECO:0000313" key="15">
    <source>
        <dbReference type="Proteomes" id="UP001275436"/>
    </source>
</evidence>
<comment type="subcellular location">
    <subcellularLocation>
        <location evidence="1 10">Cytoplasm</location>
    </subcellularLocation>
</comment>
<evidence type="ECO:0000256" key="4">
    <source>
        <dbReference type="ARBA" id="ARBA00022490"/>
    </source>
</evidence>
<evidence type="ECO:0000259" key="12">
    <source>
        <dbReference type="Pfam" id="PF02767"/>
    </source>
</evidence>
<dbReference type="InterPro" id="IPR046938">
    <property type="entry name" value="DNA_clamp_sf"/>
</dbReference>
<dbReference type="Proteomes" id="UP001275436">
    <property type="component" value="Unassembled WGS sequence"/>
</dbReference>
<organism evidence="14 15">
    <name type="scientific">Oceanobacillus kimchii</name>
    <dbReference type="NCBI Taxonomy" id="746691"/>
    <lineage>
        <taxon>Bacteria</taxon>
        <taxon>Bacillati</taxon>
        <taxon>Bacillota</taxon>
        <taxon>Bacilli</taxon>
        <taxon>Bacillales</taxon>
        <taxon>Bacillaceae</taxon>
        <taxon>Oceanobacillus</taxon>
    </lineage>
</organism>
<dbReference type="NCBIfam" id="TIGR00663">
    <property type="entry name" value="dnan"/>
    <property type="match status" value="1"/>
</dbReference>
<dbReference type="Pfam" id="PF02768">
    <property type="entry name" value="DNA_pol3_beta_3"/>
    <property type="match status" value="1"/>
</dbReference>
<dbReference type="InterPro" id="IPR001001">
    <property type="entry name" value="DNA_polIII_beta"/>
</dbReference>
<gene>
    <name evidence="14" type="primary">dnaN_3</name>
    <name evidence="14" type="ORF">MACH08_40830</name>
</gene>
<evidence type="ECO:0000256" key="9">
    <source>
        <dbReference type="ARBA" id="ARBA00023125"/>
    </source>
</evidence>
<evidence type="ECO:0000256" key="6">
    <source>
        <dbReference type="ARBA" id="ARBA00022695"/>
    </source>
</evidence>
<keyword evidence="7 10" id="KW-0235">DNA replication</keyword>
<accession>A0ABQ5TRC6</accession>
<evidence type="ECO:0000256" key="2">
    <source>
        <dbReference type="ARBA" id="ARBA00010752"/>
    </source>
</evidence>
<dbReference type="CDD" id="cd00140">
    <property type="entry name" value="beta_clamp"/>
    <property type="match status" value="1"/>
</dbReference>
<dbReference type="InterPro" id="IPR022637">
    <property type="entry name" value="DNA_polIII_beta_cen"/>
</dbReference>
<comment type="similarity">
    <text evidence="2 10">Belongs to the beta sliding clamp family.</text>
</comment>
<dbReference type="Gene3D" id="3.70.10.10">
    <property type="match status" value="1"/>
</dbReference>
<comment type="function">
    <text evidence="10">Confers DNA tethering and processivity to DNA polymerases and other proteins. Acts as a clamp, forming a ring around DNA (a reaction catalyzed by the clamp-loading complex) which diffuses in an ATP-independent manner freely and bidirectionally along dsDNA. Initially characterized for its ability to contact the catalytic subunit of DNA polymerase III (Pol III), a complex, multichain enzyme responsible for most of the replicative synthesis in bacteria; Pol III exhibits 3'-5' exonuclease proofreading activity. The beta chain is required for initiation of replication as well as for processivity of DNA replication.</text>
</comment>
<dbReference type="Pfam" id="PF00712">
    <property type="entry name" value="DNA_pol3_beta"/>
    <property type="match status" value="1"/>
</dbReference>